<keyword evidence="2" id="KW-1185">Reference proteome</keyword>
<evidence type="ECO:0000313" key="1">
    <source>
        <dbReference type="EMBL" id="EJW02408.1"/>
    </source>
</evidence>
<dbReference type="InParanoid" id="J8ZRT7"/>
<dbReference type="AlphaFoldDB" id="J8ZRT7"/>
<accession>J8ZRT7</accession>
<protein>
    <submittedName>
        <fullName evidence="1">Uncharacterized protein</fullName>
    </submittedName>
</protein>
<organism evidence="1 2">
    <name type="scientific">Edhazardia aedis (strain USNM 41457)</name>
    <name type="common">Microsporidian parasite</name>
    <dbReference type="NCBI Taxonomy" id="1003232"/>
    <lineage>
        <taxon>Eukaryota</taxon>
        <taxon>Fungi</taxon>
        <taxon>Fungi incertae sedis</taxon>
        <taxon>Microsporidia</taxon>
        <taxon>Edhazardia</taxon>
    </lineage>
</organism>
<gene>
    <name evidence="1" type="ORF">EDEG_03167</name>
</gene>
<dbReference type="EMBL" id="AFBI03000073">
    <property type="protein sequence ID" value="EJW02408.1"/>
    <property type="molecule type" value="Genomic_DNA"/>
</dbReference>
<sequence>MDISEFKPFLNAQIAKTILQIASESSYGNELDAYNFICIKENLCTINIDFKYFPIKNIVIDIDTFLKIYQNLPNNVYSLRFENEKISLTHKIDKKLQNNLNFLYNLFKLMRKKTYVKLSILELNYNDGKVRSTCIFHNFGDLKTLNDYSKSILKFLCYICEVTESNGKKFYVFDSSINLDPSYEFSNSMMHS</sequence>
<dbReference type="Proteomes" id="UP000003163">
    <property type="component" value="Unassembled WGS sequence"/>
</dbReference>
<reference evidence="1 2" key="1">
    <citation type="submission" date="2011-08" db="EMBL/GenBank/DDBJ databases">
        <authorList>
            <person name="Liu Z.J."/>
            <person name="Shi F.L."/>
            <person name="Lu J.Q."/>
            <person name="Li M."/>
            <person name="Wang Z.L."/>
        </authorList>
    </citation>
    <scope>NUCLEOTIDE SEQUENCE [LARGE SCALE GENOMIC DNA]</scope>
    <source>
        <strain evidence="1 2">USNM 41457</strain>
    </source>
</reference>
<dbReference type="VEuPathDB" id="MicrosporidiaDB:EDEG_03167"/>
<reference evidence="2" key="2">
    <citation type="submission" date="2015-07" db="EMBL/GenBank/DDBJ databases">
        <title>Contrasting host-pathogen interactions and genome evolution in two generalist and specialist microsporidian pathogens of mosquitoes.</title>
        <authorList>
            <consortium name="The Broad Institute Genomics Platform"/>
            <consortium name="The Broad Institute Genome Sequencing Center for Infectious Disease"/>
            <person name="Cuomo C.A."/>
            <person name="Sanscrainte N.D."/>
            <person name="Goldberg J.M."/>
            <person name="Heiman D."/>
            <person name="Young S."/>
            <person name="Zeng Q."/>
            <person name="Becnel J.J."/>
            <person name="Birren B.W."/>
        </authorList>
    </citation>
    <scope>NUCLEOTIDE SEQUENCE [LARGE SCALE GENOMIC DNA]</scope>
    <source>
        <strain evidence="2">USNM 41457</strain>
    </source>
</reference>
<comment type="caution">
    <text evidence="1">The sequence shown here is derived from an EMBL/GenBank/DDBJ whole genome shotgun (WGS) entry which is preliminary data.</text>
</comment>
<name>J8ZRT7_EDHAE</name>
<evidence type="ECO:0000313" key="2">
    <source>
        <dbReference type="Proteomes" id="UP000003163"/>
    </source>
</evidence>
<proteinExistence type="predicted"/>
<dbReference type="HOGENOM" id="CLU_1415140_0_0_1"/>